<dbReference type="InterPro" id="IPR005151">
    <property type="entry name" value="Tail-specific_protease"/>
</dbReference>
<dbReference type="AlphaFoldDB" id="A0A1F4UK51"/>
<dbReference type="CDD" id="cd06257">
    <property type="entry name" value="DnaJ"/>
    <property type="match status" value="1"/>
</dbReference>
<dbReference type="GO" id="GO:0008236">
    <property type="term" value="F:serine-type peptidase activity"/>
    <property type="evidence" value="ECO:0007669"/>
    <property type="project" value="InterPro"/>
</dbReference>
<dbReference type="Pfam" id="PF00226">
    <property type="entry name" value="DnaJ"/>
    <property type="match status" value="1"/>
</dbReference>
<dbReference type="GO" id="GO:0006508">
    <property type="term" value="P:proteolysis"/>
    <property type="evidence" value="ECO:0007669"/>
    <property type="project" value="InterPro"/>
</dbReference>
<dbReference type="SMART" id="SM00271">
    <property type="entry name" value="DnaJ"/>
    <property type="match status" value="1"/>
</dbReference>
<dbReference type="GO" id="GO:0030288">
    <property type="term" value="C:outer membrane-bounded periplasmic space"/>
    <property type="evidence" value="ECO:0007669"/>
    <property type="project" value="TreeGrafter"/>
</dbReference>
<dbReference type="InterPro" id="IPR001623">
    <property type="entry name" value="DnaJ_domain"/>
</dbReference>
<keyword evidence="1" id="KW-0472">Membrane</keyword>
<evidence type="ECO:0000259" key="2">
    <source>
        <dbReference type="PROSITE" id="PS50076"/>
    </source>
</evidence>
<dbReference type="PROSITE" id="PS50076">
    <property type="entry name" value="DNAJ_2"/>
    <property type="match status" value="1"/>
</dbReference>
<evidence type="ECO:0000256" key="1">
    <source>
        <dbReference type="SAM" id="Phobius"/>
    </source>
</evidence>
<dbReference type="PANTHER" id="PTHR32060:SF30">
    <property type="entry name" value="CARBOXY-TERMINAL PROCESSING PROTEASE CTPA"/>
    <property type="match status" value="1"/>
</dbReference>
<dbReference type="Gene3D" id="3.90.226.10">
    <property type="entry name" value="2-enoyl-CoA Hydratase, Chain A, domain 1"/>
    <property type="match status" value="1"/>
</dbReference>
<dbReference type="GO" id="GO:0004175">
    <property type="term" value="F:endopeptidase activity"/>
    <property type="evidence" value="ECO:0007669"/>
    <property type="project" value="TreeGrafter"/>
</dbReference>
<dbReference type="Gene3D" id="1.10.287.110">
    <property type="entry name" value="DnaJ domain"/>
    <property type="match status" value="1"/>
</dbReference>
<dbReference type="CDD" id="cd06567">
    <property type="entry name" value="Peptidase_S41"/>
    <property type="match status" value="1"/>
</dbReference>
<feature type="domain" description="J" evidence="2">
    <location>
        <begin position="189"/>
        <end position="252"/>
    </location>
</feature>
<dbReference type="EMBL" id="MEUV01000045">
    <property type="protein sequence ID" value="OGC45242.1"/>
    <property type="molecule type" value="Genomic_DNA"/>
</dbReference>
<proteinExistence type="predicted"/>
<dbReference type="SUPFAM" id="SSF46565">
    <property type="entry name" value="Chaperone J-domain"/>
    <property type="match status" value="1"/>
</dbReference>
<dbReference type="InterPro" id="IPR036869">
    <property type="entry name" value="J_dom_sf"/>
</dbReference>
<feature type="transmembrane region" description="Helical" evidence="1">
    <location>
        <begin position="31"/>
        <end position="47"/>
    </location>
</feature>
<dbReference type="InterPro" id="IPR029045">
    <property type="entry name" value="ClpP/crotonase-like_dom_sf"/>
</dbReference>
<name>A0A1F4UK51_UNCKA</name>
<reference evidence="3 4" key="1">
    <citation type="journal article" date="2016" name="Nat. Commun.">
        <title>Thousands of microbial genomes shed light on interconnected biogeochemical processes in an aquifer system.</title>
        <authorList>
            <person name="Anantharaman K."/>
            <person name="Brown C.T."/>
            <person name="Hug L.A."/>
            <person name="Sharon I."/>
            <person name="Castelle C.J."/>
            <person name="Probst A.J."/>
            <person name="Thomas B.C."/>
            <person name="Singh A."/>
            <person name="Wilkins M.J."/>
            <person name="Karaoz U."/>
            <person name="Brodie E.L."/>
            <person name="Williams K.H."/>
            <person name="Hubbard S.S."/>
            <person name="Banfield J.F."/>
        </authorList>
    </citation>
    <scope>NUCLEOTIDE SEQUENCE [LARGE SCALE GENOMIC DNA]</scope>
</reference>
<keyword evidence="1" id="KW-1133">Transmembrane helix</keyword>
<accession>A0A1F4UK51</accession>
<evidence type="ECO:0000313" key="3">
    <source>
        <dbReference type="EMBL" id="OGC45242.1"/>
    </source>
</evidence>
<organism evidence="3 4">
    <name type="scientific">candidate division WWE3 bacterium RBG_19FT_COMBO_34_6</name>
    <dbReference type="NCBI Taxonomy" id="1802612"/>
    <lineage>
        <taxon>Bacteria</taxon>
        <taxon>Katanobacteria</taxon>
    </lineage>
</organism>
<dbReference type="SMART" id="SM00245">
    <property type="entry name" value="TSPc"/>
    <property type="match status" value="1"/>
</dbReference>
<gene>
    <name evidence="3" type="ORF">A2V49_01420</name>
</gene>
<dbReference type="SUPFAM" id="SSF52096">
    <property type="entry name" value="ClpP/crotonase"/>
    <property type="match status" value="1"/>
</dbReference>
<evidence type="ECO:0000313" key="4">
    <source>
        <dbReference type="Proteomes" id="UP000178615"/>
    </source>
</evidence>
<protein>
    <recommendedName>
        <fullName evidence="2">J domain-containing protein</fullName>
    </recommendedName>
</protein>
<dbReference type="PANTHER" id="PTHR32060">
    <property type="entry name" value="TAIL-SPECIFIC PROTEASE"/>
    <property type="match status" value="1"/>
</dbReference>
<comment type="caution">
    <text evidence="3">The sequence shown here is derived from an EMBL/GenBank/DDBJ whole genome shotgun (WGS) entry which is preliminary data.</text>
</comment>
<keyword evidence="1" id="KW-0812">Transmembrane</keyword>
<dbReference type="GO" id="GO:0007165">
    <property type="term" value="P:signal transduction"/>
    <property type="evidence" value="ECO:0007669"/>
    <property type="project" value="TreeGrafter"/>
</dbReference>
<dbReference type="Proteomes" id="UP000178615">
    <property type="component" value="Unassembled WGS sequence"/>
</dbReference>
<sequence>MKLDIKKFIPKIQFKQIKFTKINLKLPKKQLITIAIILAVIILAVVGRKSPFGQDWNKVLPDSSIFDENSPKSADDNKYTAFFFEVYDLILQKYWNQLSDEQLINLTKLAMEKITEQPVLGTIATRQDLRENIIKTMENKNEVEKKDFIAKITDLVLANLEPFGRSRLYTSKKQQELSNTVKNVNPDINHYDILGVDKNASKEQVSLAYNQKLNELKNKGQTPETKQDLANVEKAYEVLTDEGNKKVYDDVGANPTMPSRLISPRIYYVHITKFSPTTVEELKRVMDKVDQGDQLDTLILDLRGNIGGAIDGLPYFLGPFIGNNQHAYQFFARGNKEDFITKTGWIPSLVRYKKVVILTDKQVQSSAEVFAAVLKKYNVGIIVGTATKGWGTVESVFKINNQPDSENETYSVLLVHSLTLREDGVPIEGKGVDPTVSTDLPNWEGEFNRYFNFPELTGAVRQLLSAPPTI</sequence>
<dbReference type="Pfam" id="PF03572">
    <property type="entry name" value="Peptidase_S41"/>
    <property type="match status" value="1"/>
</dbReference>
<dbReference type="PRINTS" id="PR00625">
    <property type="entry name" value="JDOMAIN"/>
</dbReference>